<proteinExistence type="predicted"/>
<name>A0ABW0J1X1_9HYPH</name>
<reference evidence="2" key="1">
    <citation type="journal article" date="2019" name="Int. J. Syst. Evol. Microbiol.">
        <title>The Global Catalogue of Microorganisms (GCM) 10K type strain sequencing project: providing services to taxonomists for standard genome sequencing and annotation.</title>
        <authorList>
            <consortium name="The Broad Institute Genomics Platform"/>
            <consortium name="The Broad Institute Genome Sequencing Center for Infectious Disease"/>
            <person name="Wu L."/>
            <person name="Ma J."/>
        </authorList>
    </citation>
    <scope>NUCLEOTIDE SEQUENCE [LARGE SCALE GENOMIC DNA]</scope>
    <source>
        <strain evidence="2">NCAIM B.01391</strain>
    </source>
</reference>
<dbReference type="RefSeq" id="WP_377801292.1">
    <property type="nucleotide sequence ID" value="NZ_JBHSLW010000060.1"/>
</dbReference>
<evidence type="ECO:0000313" key="2">
    <source>
        <dbReference type="Proteomes" id="UP001596053"/>
    </source>
</evidence>
<gene>
    <name evidence="1" type="ORF">ACFPOB_26480</name>
</gene>
<sequence>MLSSPLLPTISHGLENMPQGEAFALLVRLVSAMIAGVVLSSMGCHLAHPVRRCAYELTKVGLAERVSTHSVEELVQIVEEIGAQIWRLAEFQCDARLKSDLISLVAPVCQPATKII</sequence>
<keyword evidence="2" id="KW-1185">Reference proteome</keyword>
<comment type="caution">
    <text evidence="1">The sequence shown here is derived from an EMBL/GenBank/DDBJ whole genome shotgun (WGS) entry which is preliminary data.</text>
</comment>
<dbReference type="Proteomes" id="UP001596053">
    <property type="component" value="Unassembled WGS sequence"/>
</dbReference>
<dbReference type="EMBL" id="JBHSLW010000060">
    <property type="protein sequence ID" value="MFC5423100.1"/>
    <property type="molecule type" value="Genomic_DNA"/>
</dbReference>
<evidence type="ECO:0000313" key="1">
    <source>
        <dbReference type="EMBL" id="MFC5423100.1"/>
    </source>
</evidence>
<accession>A0ABW0J1X1</accession>
<protein>
    <submittedName>
        <fullName evidence="1">Uncharacterized protein</fullName>
    </submittedName>
</protein>
<organism evidence="1 2">
    <name type="scientific">Bosea eneae</name>
    <dbReference type="NCBI Taxonomy" id="151454"/>
    <lineage>
        <taxon>Bacteria</taxon>
        <taxon>Pseudomonadati</taxon>
        <taxon>Pseudomonadota</taxon>
        <taxon>Alphaproteobacteria</taxon>
        <taxon>Hyphomicrobiales</taxon>
        <taxon>Boseaceae</taxon>
        <taxon>Bosea</taxon>
    </lineage>
</organism>